<feature type="region of interest" description="Disordered" evidence="1">
    <location>
        <begin position="195"/>
        <end position="226"/>
    </location>
</feature>
<organism evidence="3 4">
    <name type="scientific">Ceratocystis lukuohia</name>
    <dbReference type="NCBI Taxonomy" id="2019550"/>
    <lineage>
        <taxon>Eukaryota</taxon>
        <taxon>Fungi</taxon>
        <taxon>Dikarya</taxon>
        <taxon>Ascomycota</taxon>
        <taxon>Pezizomycotina</taxon>
        <taxon>Sordariomycetes</taxon>
        <taxon>Hypocreomycetidae</taxon>
        <taxon>Microascales</taxon>
        <taxon>Ceratocystidaceae</taxon>
        <taxon>Ceratocystis</taxon>
    </lineage>
</organism>
<dbReference type="EMBL" id="JABSNW010000009">
    <property type="protein sequence ID" value="KAL2884895.1"/>
    <property type="molecule type" value="Genomic_DNA"/>
</dbReference>
<dbReference type="RefSeq" id="XP_070856076.1">
    <property type="nucleotide sequence ID" value="XM_071001634.1"/>
</dbReference>
<accession>A0ABR4M9E2</accession>
<keyword evidence="4" id="KW-1185">Reference proteome</keyword>
<evidence type="ECO:0000313" key="3">
    <source>
        <dbReference type="EMBL" id="KAL2884895.1"/>
    </source>
</evidence>
<gene>
    <name evidence="3" type="ORF">HOO65_090190</name>
</gene>
<evidence type="ECO:0000256" key="2">
    <source>
        <dbReference type="SAM" id="SignalP"/>
    </source>
</evidence>
<keyword evidence="2" id="KW-0732">Signal</keyword>
<sequence>MKPTISFLSLALSLLCPAQAGIIEDRNYRIATTGNMHAVFSSKQRGPIEFVDLIGFYPEMKAVNIYSVRNQEEPDNDDKLSLAEAYVDLAERNNIKADDMAWISFDLKHCLETDEAVGNIRRHRGLGVDEEVRIFPDDEEWNSILDFKEYLMLLQLTTKPVQEIRLRRHAYVNSINQSLDAERIYFSIASSGDETSSEAKASSDGLATAAHSLPGSGEEEVEQEDTLEKMLAGIKEKEMTSLFKIYWEVKEILLKAGSNPDPSASSSKSNHDPLDSLPDAMSDSELDETDDSM</sequence>
<proteinExistence type="predicted"/>
<protein>
    <submittedName>
        <fullName evidence="3">Uncharacterized protein</fullName>
    </submittedName>
</protein>
<feature type="compositionally biased region" description="Low complexity" evidence="1">
    <location>
        <begin position="258"/>
        <end position="268"/>
    </location>
</feature>
<feature type="compositionally biased region" description="Acidic residues" evidence="1">
    <location>
        <begin position="282"/>
        <end position="293"/>
    </location>
</feature>
<reference evidence="3 4" key="1">
    <citation type="submission" date="2020-05" db="EMBL/GenBank/DDBJ databases">
        <title>Ceratocystis lukuohia genome.</title>
        <authorList>
            <person name="Harrington T.C."/>
            <person name="Kim K."/>
            <person name="Mayers C.G."/>
        </authorList>
    </citation>
    <scope>NUCLEOTIDE SEQUENCE [LARGE SCALE GENOMIC DNA]</scope>
    <source>
        <strain evidence="3 4">C4212</strain>
    </source>
</reference>
<feature type="region of interest" description="Disordered" evidence="1">
    <location>
        <begin position="257"/>
        <end position="293"/>
    </location>
</feature>
<evidence type="ECO:0000313" key="4">
    <source>
        <dbReference type="Proteomes" id="UP001610728"/>
    </source>
</evidence>
<feature type="chain" id="PRO_5046972649" evidence="2">
    <location>
        <begin position="21"/>
        <end position="293"/>
    </location>
</feature>
<evidence type="ECO:0000256" key="1">
    <source>
        <dbReference type="SAM" id="MobiDB-lite"/>
    </source>
</evidence>
<dbReference type="Proteomes" id="UP001610728">
    <property type="component" value="Unassembled WGS sequence"/>
</dbReference>
<name>A0ABR4M9E2_9PEZI</name>
<dbReference type="GeneID" id="98121414"/>
<feature type="signal peptide" evidence="2">
    <location>
        <begin position="1"/>
        <end position="20"/>
    </location>
</feature>
<comment type="caution">
    <text evidence="3">The sequence shown here is derived from an EMBL/GenBank/DDBJ whole genome shotgun (WGS) entry which is preliminary data.</text>
</comment>